<feature type="transmembrane region" description="Helical" evidence="1">
    <location>
        <begin position="12"/>
        <end position="37"/>
    </location>
</feature>
<sequence length="146" mass="16266">MDVNDSHRRPGNYNIGVIIVSIFLAIVSSASLMNYFFMLIGMQKSSAIEQQGMVDHILWQDISLTFVVNAFIFIAAMLLYLHRKKSLYFFLAALVATLIKISFTAIHEGSIAKVFSSTDIGGLVVSAVLILVCIYVWQLSRSNTLK</sequence>
<keyword evidence="3" id="KW-1185">Reference proteome</keyword>
<feature type="transmembrane region" description="Helical" evidence="1">
    <location>
        <begin position="87"/>
        <end position="106"/>
    </location>
</feature>
<evidence type="ECO:0000313" key="3">
    <source>
        <dbReference type="Proteomes" id="UP000516072"/>
    </source>
</evidence>
<protein>
    <submittedName>
        <fullName evidence="2">Uncharacterized protein</fullName>
    </submittedName>
</protein>
<dbReference type="Proteomes" id="UP000516072">
    <property type="component" value="Chromosome"/>
</dbReference>
<keyword evidence="1" id="KW-1133">Transmembrane helix</keyword>
<keyword evidence="1" id="KW-0812">Transmembrane</keyword>
<feature type="transmembrane region" description="Helical" evidence="1">
    <location>
        <begin position="57"/>
        <end position="80"/>
    </location>
</feature>
<evidence type="ECO:0000256" key="1">
    <source>
        <dbReference type="SAM" id="Phobius"/>
    </source>
</evidence>
<dbReference type="KEGG" id="ntg:NSCAC_1274"/>
<evidence type="ECO:0000313" key="2">
    <source>
        <dbReference type="EMBL" id="CAB1276643.1"/>
    </source>
</evidence>
<organism evidence="2 3">
    <name type="scientific">Candidatus Nitrosacidococcus tergens</name>
    <dbReference type="NCBI Taxonomy" id="553981"/>
    <lineage>
        <taxon>Bacteria</taxon>
        <taxon>Pseudomonadati</taxon>
        <taxon>Pseudomonadota</taxon>
        <taxon>Gammaproteobacteria</taxon>
        <taxon>Chromatiales</taxon>
        <taxon>Chromatiaceae</taxon>
        <taxon>Candidatus Nitrosacidococcus</taxon>
    </lineage>
</organism>
<keyword evidence="1" id="KW-0472">Membrane</keyword>
<gene>
    <name evidence="2" type="ORF">NSCAC_1274</name>
</gene>
<proteinExistence type="predicted"/>
<accession>A0A7G1QAQ3</accession>
<dbReference type="RefSeq" id="WP_197743975.1">
    <property type="nucleotide sequence ID" value="NZ_LR778175.1"/>
</dbReference>
<dbReference type="EMBL" id="LR778175">
    <property type="protein sequence ID" value="CAB1276643.1"/>
    <property type="molecule type" value="Genomic_DNA"/>
</dbReference>
<name>A0A7G1QAQ3_9GAMM</name>
<dbReference type="AlphaFoldDB" id="A0A7G1QAQ3"/>
<reference evidence="2 3" key="1">
    <citation type="submission" date="2020-03" db="EMBL/GenBank/DDBJ databases">
        <authorList>
            <person name="Picone N."/>
        </authorList>
    </citation>
    <scope>NUCLEOTIDE SEQUENCE [LARGE SCALE GENOMIC DNA]</scope>
    <source>
        <strain evidence="2">NSCAC1</strain>
    </source>
</reference>
<feature type="transmembrane region" description="Helical" evidence="1">
    <location>
        <begin position="118"/>
        <end position="137"/>
    </location>
</feature>